<accession>A0ABN7USY2</accession>
<feature type="region of interest" description="Disordered" evidence="1">
    <location>
        <begin position="433"/>
        <end position="502"/>
    </location>
</feature>
<dbReference type="PANTHER" id="PTHR32344:SF1">
    <property type="entry name" value="U1-TYPE DOMAIN-CONTAINING PROTEIN"/>
    <property type="match status" value="1"/>
</dbReference>
<proteinExistence type="predicted"/>
<dbReference type="PANTHER" id="PTHR32344">
    <property type="entry name" value="U1-TYPE DOMAIN-CONTAINING PROTEIN"/>
    <property type="match status" value="1"/>
</dbReference>
<evidence type="ECO:0000256" key="1">
    <source>
        <dbReference type="SAM" id="MobiDB-lite"/>
    </source>
</evidence>
<protein>
    <submittedName>
        <fullName evidence="2">43295_t:CDS:1</fullName>
    </submittedName>
</protein>
<reference evidence="2 3" key="1">
    <citation type="submission" date="2021-06" db="EMBL/GenBank/DDBJ databases">
        <authorList>
            <person name="Kallberg Y."/>
            <person name="Tangrot J."/>
            <person name="Rosling A."/>
        </authorList>
    </citation>
    <scope>NUCLEOTIDE SEQUENCE [LARGE SCALE GENOMIC DNA]</scope>
    <source>
        <strain evidence="2 3">120-4 pot B 10/14</strain>
    </source>
</reference>
<evidence type="ECO:0000313" key="2">
    <source>
        <dbReference type="EMBL" id="CAG8666651.1"/>
    </source>
</evidence>
<feature type="non-terminal residue" evidence="2">
    <location>
        <position position="502"/>
    </location>
</feature>
<gene>
    <name evidence="2" type="ORF">GMARGA_LOCUS10186</name>
</gene>
<sequence>MNELIKAECNEQLVRLNSNSSDGDFALLRLKQEIILANIDKKFCKKTWANFLVTLETMDTTWFTAAKHRVEKQEYKKNFYVDGKKLFCEFCQHVVNHTRKLTLDSHLELDKYKNNVTKAERSENLNLTCQTTLDTTNVNINNREFINLDLVNAFMKANIPLHKDDKFKSFFLDAIANSNQLHNKYLSKVFDTKVLKLKNLLEDKRISFTIDKTTNACNRAVVHILFSFNNQTKLAKTEFITTVDSRSIAQSNINQLCLFYLEEEQVNNKNQAIQELASIFNNYMNTFIFEILTILVEDLEFFETRKKPVAPFVAQCLTHLEASLQSGIIEPPISEEIKSKFEDNFCPLESRLESLYIVNQLESDFLCNYRLDSSLEKKLNFHILYNIRNSLSSLVFYTDGSLLSDSIGTKMGTSWVQNDHNYNTIYGSDHNNHDTIHDSDHSTIHDSDHGTIHDSDHGTIHDSDHDTIHNHDTAKEDSLNSDCNLPNDGPNSHTKKIRTINS</sequence>
<name>A0ABN7USY2_GIGMA</name>
<feature type="compositionally biased region" description="Basic residues" evidence="1">
    <location>
        <begin position="493"/>
        <end position="502"/>
    </location>
</feature>
<comment type="caution">
    <text evidence="2">The sequence shown here is derived from an EMBL/GenBank/DDBJ whole genome shotgun (WGS) entry which is preliminary data.</text>
</comment>
<feature type="compositionally biased region" description="Polar residues" evidence="1">
    <location>
        <begin position="480"/>
        <end position="492"/>
    </location>
</feature>
<organism evidence="2 3">
    <name type="scientific">Gigaspora margarita</name>
    <dbReference type="NCBI Taxonomy" id="4874"/>
    <lineage>
        <taxon>Eukaryota</taxon>
        <taxon>Fungi</taxon>
        <taxon>Fungi incertae sedis</taxon>
        <taxon>Mucoromycota</taxon>
        <taxon>Glomeromycotina</taxon>
        <taxon>Glomeromycetes</taxon>
        <taxon>Diversisporales</taxon>
        <taxon>Gigasporaceae</taxon>
        <taxon>Gigaspora</taxon>
    </lineage>
</organism>
<dbReference type="EMBL" id="CAJVQB010005643">
    <property type="protein sequence ID" value="CAG8666651.1"/>
    <property type="molecule type" value="Genomic_DNA"/>
</dbReference>
<feature type="non-terminal residue" evidence="2">
    <location>
        <position position="1"/>
    </location>
</feature>
<dbReference type="InterPro" id="IPR033375">
    <property type="entry name" value="Cggbp1"/>
</dbReference>
<feature type="compositionally biased region" description="Basic and acidic residues" evidence="1">
    <location>
        <begin position="433"/>
        <end position="478"/>
    </location>
</feature>
<keyword evidence="3" id="KW-1185">Reference proteome</keyword>
<dbReference type="Proteomes" id="UP000789901">
    <property type="component" value="Unassembled WGS sequence"/>
</dbReference>
<evidence type="ECO:0000313" key="3">
    <source>
        <dbReference type="Proteomes" id="UP000789901"/>
    </source>
</evidence>